<evidence type="ECO:0000313" key="2">
    <source>
        <dbReference type="EMBL" id="TKK83248.1"/>
    </source>
</evidence>
<keyword evidence="3" id="KW-1185">Reference proteome</keyword>
<evidence type="ECO:0000313" key="3">
    <source>
        <dbReference type="Proteomes" id="UP000305836"/>
    </source>
</evidence>
<name>A0A4U3LT29_9ACTN</name>
<protein>
    <submittedName>
        <fullName evidence="1">Uncharacterized protein</fullName>
    </submittedName>
</protein>
<organism evidence="1 3">
    <name type="scientific">Kribbella jiaozuonensis</name>
    <dbReference type="NCBI Taxonomy" id="2575441"/>
    <lineage>
        <taxon>Bacteria</taxon>
        <taxon>Bacillati</taxon>
        <taxon>Actinomycetota</taxon>
        <taxon>Actinomycetes</taxon>
        <taxon>Propionibacteriales</taxon>
        <taxon>Kribbellaceae</taxon>
        <taxon>Kribbella</taxon>
    </lineage>
</organism>
<accession>A0A4U3LT29</accession>
<reference evidence="1 3" key="1">
    <citation type="submission" date="2019-04" db="EMBL/GenBank/DDBJ databases">
        <title>Kribbella sp. NEAU-THZ 27 nov., a novel actinomycete isolated from soil.</title>
        <authorList>
            <person name="Duan L."/>
        </authorList>
    </citation>
    <scope>NUCLEOTIDE SEQUENCE [LARGE SCALE GENOMIC DNA]</scope>
    <source>
        <strain evidence="1">NEAU-THZ 27</strain>
        <strain evidence="3">NEAU-THZ27</strain>
    </source>
</reference>
<gene>
    <name evidence="2" type="ORF">FDA38_11115</name>
    <name evidence="1" type="ORF">FDA38_12160</name>
</gene>
<evidence type="ECO:0000313" key="1">
    <source>
        <dbReference type="EMBL" id="TKK79178.1"/>
    </source>
</evidence>
<proteinExistence type="predicted"/>
<dbReference type="EMBL" id="SZPZ01000001">
    <property type="protein sequence ID" value="TKK83248.1"/>
    <property type="molecule type" value="Genomic_DNA"/>
</dbReference>
<comment type="caution">
    <text evidence="1">The sequence shown here is derived from an EMBL/GenBank/DDBJ whole genome shotgun (WGS) entry which is preliminary data.</text>
</comment>
<dbReference type="OrthoDB" id="3828616at2"/>
<dbReference type="AlphaFoldDB" id="A0A4U3LT29"/>
<dbReference type="EMBL" id="SZPZ01000002">
    <property type="protein sequence ID" value="TKK79178.1"/>
    <property type="molecule type" value="Genomic_DNA"/>
</dbReference>
<dbReference type="RefSeq" id="WP_137253933.1">
    <property type="nucleotide sequence ID" value="NZ_JBHSPQ010000001.1"/>
</dbReference>
<sequence length="144" mass="16038">MELTGSDFDEIRREHLRGVRRHDFALVWLAAEERADALAAQGREDGYLAGVVSACRWIANAGVRYAQPINGRRGELARSPISRKRELAIEESIEAEALEAERLHALRRESIDPPGYVAGVHATFGWTWRRSGQPPLEVPGRLAG</sequence>
<dbReference type="Proteomes" id="UP000305836">
    <property type="component" value="Unassembled WGS sequence"/>
</dbReference>